<protein>
    <recommendedName>
        <fullName evidence="3">Endonuclease/exonuclease/phosphatase domain-containing protein</fullName>
    </recommendedName>
</protein>
<dbReference type="InterPro" id="IPR036691">
    <property type="entry name" value="Endo/exonu/phosph_ase_sf"/>
</dbReference>
<dbReference type="GeneID" id="28994139"/>
<evidence type="ECO:0000313" key="2">
    <source>
        <dbReference type="Proteomes" id="UP000077315"/>
    </source>
</evidence>
<dbReference type="VEuPathDB" id="FungiDB:PHYBLDRAFT_153709"/>
<name>A0A162Z9D3_PHYB8</name>
<sequence length="256" mass="28663">MASTNRYFLITNIESLFLSPLFGLSPKAQPYTLTWIPENRALVVKAKHTDHHLDPFVIVVIYRPNISSHRRTFFSSLVRTLSTVILSFPVSRLGDFNCDLSHYCSHTPDWKGYIQVINPSSTDPGLPAVSIPFSRPSGPGRRLKNQERHLRRARNGFEIYTCSSQLNIENLLANIQLSRASTLATTSGAKWCEADAAKSISSLVDPVTGVTYTPSADLFGHTRSFYQSLYSSEPIDYSATHTLIDNFPYSTRFPAD</sequence>
<organism evidence="1 2">
    <name type="scientific">Phycomyces blakesleeanus (strain ATCC 8743b / DSM 1359 / FGSC 10004 / NBRC 33097 / NRRL 1555)</name>
    <dbReference type="NCBI Taxonomy" id="763407"/>
    <lineage>
        <taxon>Eukaryota</taxon>
        <taxon>Fungi</taxon>
        <taxon>Fungi incertae sedis</taxon>
        <taxon>Mucoromycota</taxon>
        <taxon>Mucoromycotina</taxon>
        <taxon>Mucoromycetes</taxon>
        <taxon>Mucorales</taxon>
        <taxon>Phycomycetaceae</taxon>
        <taxon>Phycomyces</taxon>
    </lineage>
</organism>
<accession>A0A162Z9D3</accession>
<evidence type="ECO:0000313" key="1">
    <source>
        <dbReference type="EMBL" id="OAD65191.1"/>
    </source>
</evidence>
<evidence type="ECO:0008006" key="3">
    <source>
        <dbReference type="Google" id="ProtNLM"/>
    </source>
</evidence>
<keyword evidence="2" id="KW-1185">Reference proteome</keyword>
<dbReference type="RefSeq" id="XP_018283231.1">
    <property type="nucleotide sequence ID" value="XM_018433233.1"/>
</dbReference>
<gene>
    <name evidence="1" type="ORF">PHYBLDRAFT_153709</name>
</gene>
<dbReference type="SUPFAM" id="SSF56219">
    <property type="entry name" value="DNase I-like"/>
    <property type="match status" value="1"/>
</dbReference>
<dbReference type="EMBL" id="KV441013">
    <property type="protein sequence ID" value="OAD65191.1"/>
    <property type="molecule type" value="Genomic_DNA"/>
</dbReference>
<proteinExistence type="predicted"/>
<dbReference type="AlphaFoldDB" id="A0A162Z9D3"/>
<dbReference type="Proteomes" id="UP000077315">
    <property type="component" value="Unassembled WGS sequence"/>
</dbReference>
<dbReference type="InParanoid" id="A0A162Z9D3"/>
<dbReference type="Gene3D" id="3.60.10.10">
    <property type="entry name" value="Endonuclease/exonuclease/phosphatase"/>
    <property type="match status" value="1"/>
</dbReference>
<reference evidence="2" key="1">
    <citation type="submission" date="2015-06" db="EMBL/GenBank/DDBJ databases">
        <title>Expansion of signal transduction pathways in fungi by whole-genome duplication.</title>
        <authorList>
            <consortium name="DOE Joint Genome Institute"/>
            <person name="Corrochano L.M."/>
            <person name="Kuo A."/>
            <person name="Marcet-Houben M."/>
            <person name="Polaino S."/>
            <person name="Salamov A."/>
            <person name="Villalobos J.M."/>
            <person name="Alvarez M.I."/>
            <person name="Avalos J."/>
            <person name="Benito E.P."/>
            <person name="Benoit I."/>
            <person name="Burger G."/>
            <person name="Camino L.P."/>
            <person name="Canovas D."/>
            <person name="Cerda-Olmedo E."/>
            <person name="Cheng J.-F."/>
            <person name="Dominguez A."/>
            <person name="Elias M."/>
            <person name="Eslava A.P."/>
            <person name="Glaser F."/>
            <person name="Grimwood J."/>
            <person name="Gutierrez G."/>
            <person name="Heitman J."/>
            <person name="Henrissat B."/>
            <person name="Iturriaga E.A."/>
            <person name="Lang B.F."/>
            <person name="Lavin J.L."/>
            <person name="Lee S."/>
            <person name="Li W."/>
            <person name="Lindquist E."/>
            <person name="Lopez-Garcia S."/>
            <person name="Luque E.M."/>
            <person name="Marcos A.T."/>
            <person name="Martin J."/>
            <person name="McCluskey K."/>
            <person name="Medina H.R."/>
            <person name="Miralles-Duran A."/>
            <person name="Miyazaki A."/>
            <person name="Munoz-Torres E."/>
            <person name="Oguiza J.A."/>
            <person name="Ohm R."/>
            <person name="Olmedo M."/>
            <person name="Orejas M."/>
            <person name="Ortiz-Castellanos L."/>
            <person name="Pisabarro A.G."/>
            <person name="Rodriguez-Romero J."/>
            <person name="Ruiz-Herrera J."/>
            <person name="Ruiz-Vazquez R."/>
            <person name="Sanz C."/>
            <person name="Schackwitz W."/>
            <person name="Schmutz J."/>
            <person name="Shahriari M."/>
            <person name="Shelest E."/>
            <person name="Silva-Franco F."/>
            <person name="Soanes D."/>
            <person name="Syed K."/>
            <person name="Tagua V.G."/>
            <person name="Talbot N.J."/>
            <person name="Thon M."/>
            <person name="De vries R.P."/>
            <person name="Wiebenga A."/>
            <person name="Yadav J.S."/>
            <person name="Braun E.L."/>
            <person name="Baker S."/>
            <person name="Garre V."/>
            <person name="Horwitz B."/>
            <person name="Torres-Martinez S."/>
            <person name="Idnurm A."/>
            <person name="Herrera-Estrella A."/>
            <person name="Gabaldon T."/>
            <person name="Grigoriev I.V."/>
        </authorList>
    </citation>
    <scope>NUCLEOTIDE SEQUENCE [LARGE SCALE GENOMIC DNA]</scope>
    <source>
        <strain evidence="2">NRRL 1555(-)</strain>
    </source>
</reference>